<gene>
    <name evidence="1" type="ORF">ASPSYDRAFT_197726</name>
</gene>
<dbReference type="Proteomes" id="UP000184356">
    <property type="component" value="Unassembled WGS sequence"/>
</dbReference>
<accession>A0A1L9TLU5</accession>
<proteinExistence type="predicted"/>
<reference evidence="2" key="1">
    <citation type="journal article" date="2017" name="Genome Biol.">
        <title>Comparative genomics reveals high biological diversity and specific adaptations in the industrially and medically important fungal genus Aspergillus.</title>
        <authorList>
            <person name="de Vries R.P."/>
            <person name="Riley R."/>
            <person name="Wiebenga A."/>
            <person name="Aguilar-Osorio G."/>
            <person name="Amillis S."/>
            <person name="Uchima C.A."/>
            <person name="Anderluh G."/>
            <person name="Asadollahi M."/>
            <person name="Askin M."/>
            <person name="Barry K."/>
            <person name="Battaglia E."/>
            <person name="Bayram O."/>
            <person name="Benocci T."/>
            <person name="Braus-Stromeyer S.A."/>
            <person name="Caldana C."/>
            <person name="Canovas D."/>
            <person name="Cerqueira G.C."/>
            <person name="Chen F."/>
            <person name="Chen W."/>
            <person name="Choi C."/>
            <person name="Clum A."/>
            <person name="Dos Santos R.A."/>
            <person name="Damasio A.R."/>
            <person name="Diallinas G."/>
            <person name="Emri T."/>
            <person name="Fekete E."/>
            <person name="Flipphi M."/>
            <person name="Freyberg S."/>
            <person name="Gallo A."/>
            <person name="Gournas C."/>
            <person name="Habgood R."/>
            <person name="Hainaut M."/>
            <person name="Harispe M.L."/>
            <person name="Henrissat B."/>
            <person name="Hilden K.S."/>
            <person name="Hope R."/>
            <person name="Hossain A."/>
            <person name="Karabika E."/>
            <person name="Karaffa L."/>
            <person name="Karanyi Z."/>
            <person name="Krasevec N."/>
            <person name="Kuo A."/>
            <person name="Kusch H."/>
            <person name="LaButti K."/>
            <person name="Lagendijk E.L."/>
            <person name="Lapidus A."/>
            <person name="Levasseur A."/>
            <person name="Lindquist E."/>
            <person name="Lipzen A."/>
            <person name="Logrieco A.F."/>
            <person name="MacCabe A."/>
            <person name="Maekelae M.R."/>
            <person name="Malavazi I."/>
            <person name="Melin P."/>
            <person name="Meyer V."/>
            <person name="Mielnichuk N."/>
            <person name="Miskei M."/>
            <person name="Molnar A.P."/>
            <person name="Mule G."/>
            <person name="Ngan C.Y."/>
            <person name="Orejas M."/>
            <person name="Orosz E."/>
            <person name="Ouedraogo J.P."/>
            <person name="Overkamp K.M."/>
            <person name="Park H.-S."/>
            <person name="Perrone G."/>
            <person name="Piumi F."/>
            <person name="Punt P.J."/>
            <person name="Ram A.F."/>
            <person name="Ramon A."/>
            <person name="Rauscher S."/>
            <person name="Record E."/>
            <person name="Riano-Pachon D.M."/>
            <person name="Robert V."/>
            <person name="Roehrig J."/>
            <person name="Ruller R."/>
            <person name="Salamov A."/>
            <person name="Salih N.S."/>
            <person name="Samson R.A."/>
            <person name="Sandor E."/>
            <person name="Sanguinetti M."/>
            <person name="Schuetze T."/>
            <person name="Sepcic K."/>
            <person name="Shelest E."/>
            <person name="Sherlock G."/>
            <person name="Sophianopoulou V."/>
            <person name="Squina F.M."/>
            <person name="Sun H."/>
            <person name="Susca A."/>
            <person name="Todd R.B."/>
            <person name="Tsang A."/>
            <person name="Unkles S.E."/>
            <person name="van de Wiele N."/>
            <person name="van Rossen-Uffink D."/>
            <person name="Oliveira J.V."/>
            <person name="Vesth T.C."/>
            <person name="Visser J."/>
            <person name="Yu J.-H."/>
            <person name="Zhou M."/>
            <person name="Andersen M.R."/>
            <person name="Archer D.B."/>
            <person name="Baker S.E."/>
            <person name="Benoit I."/>
            <person name="Brakhage A.A."/>
            <person name="Braus G.H."/>
            <person name="Fischer R."/>
            <person name="Frisvad J.C."/>
            <person name="Goldman G.H."/>
            <person name="Houbraken J."/>
            <person name="Oakley B."/>
            <person name="Pocsi I."/>
            <person name="Scazzocchio C."/>
            <person name="Seiboth B."/>
            <person name="vanKuyk P.A."/>
            <person name="Wortman J."/>
            <person name="Dyer P.S."/>
            <person name="Grigoriev I.V."/>
        </authorList>
    </citation>
    <scope>NUCLEOTIDE SEQUENCE [LARGE SCALE GENOMIC DNA]</scope>
    <source>
        <strain evidence="2">CBS 593.65</strain>
    </source>
</reference>
<dbReference type="RefSeq" id="XP_040704204.1">
    <property type="nucleotide sequence ID" value="XM_040843747.1"/>
</dbReference>
<dbReference type="OrthoDB" id="5273647at2759"/>
<organism evidence="1 2">
    <name type="scientific">Aspergillus sydowii CBS 593.65</name>
    <dbReference type="NCBI Taxonomy" id="1036612"/>
    <lineage>
        <taxon>Eukaryota</taxon>
        <taxon>Fungi</taxon>
        <taxon>Dikarya</taxon>
        <taxon>Ascomycota</taxon>
        <taxon>Pezizomycotina</taxon>
        <taxon>Eurotiomycetes</taxon>
        <taxon>Eurotiomycetidae</taxon>
        <taxon>Eurotiales</taxon>
        <taxon>Aspergillaceae</taxon>
        <taxon>Aspergillus</taxon>
        <taxon>Aspergillus subgen. Nidulantes</taxon>
    </lineage>
</organism>
<dbReference type="AlphaFoldDB" id="A0A1L9TLU5"/>
<dbReference type="EMBL" id="KV878584">
    <property type="protein sequence ID" value="OJJ60398.1"/>
    <property type="molecule type" value="Genomic_DNA"/>
</dbReference>
<keyword evidence="2" id="KW-1185">Reference proteome</keyword>
<evidence type="ECO:0000313" key="2">
    <source>
        <dbReference type="Proteomes" id="UP000184356"/>
    </source>
</evidence>
<evidence type="ECO:0000313" key="1">
    <source>
        <dbReference type="EMBL" id="OJJ60398.1"/>
    </source>
</evidence>
<dbReference type="GeneID" id="63759820"/>
<protein>
    <submittedName>
        <fullName evidence="1">Uncharacterized protein</fullName>
    </submittedName>
</protein>
<dbReference type="VEuPathDB" id="FungiDB:ASPSYDRAFT_197726"/>
<sequence length="202" mass="22400">MRSFLYSTKHAKKSYHPIPSTLDADDVLQIFQDHSSLAEIFWPPLHVISDGKHTTPNRTEYRIECARSSEPGSAVSKSKASIISRKQEREVVLEESMPLGIELGIVHRVINDLPPGSEALNSPSSTSCSGLYLEVERSVTAPKPLSIIVQVTEGLVCKTKNIVWVLDEMGRNGKDLPAALQQLRVRDSGDSPEIELRKNKTE</sequence>
<dbReference type="STRING" id="1036612.A0A1L9TLU5"/>
<name>A0A1L9TLU5_9EURO</name>